<dbReference type="GO" id="GO:0016020">
    <property type="term" value="C:membrane"/>
    <property type="evidence" value="ECO:0007669"/>
    <property type="project" value="UniProtKB-SubCell"/>
</dbReference>
<feature type="transmembrane region" description="Helical" evidence="6">
    <location>
        <begin position="537"/>
        <end position="557"/>
    </location>
</feature>
<proteinExistence type="predicted"/>
<dbReference type="GeneID" id="54588755"/>
<name>A0A6A6IN85_9PLEO</name>
<gene>
    <name evidence="7" type="ORF">BU26DRAFT_603455</name>
</gene>
<dbReference type="RefSeq" id="XP_033685947.1">
    <property type="nucleotide sequence ID" value="XM_033835425.1"/>
</dbReference>
<evidence type="ECO:0000313" key="7">
    <source>
        <dbReference type="EMBL" id="KAF2250943.1"/>
    </source>
</evidence>
<feature type="compositionally biased region" description="Basic and acidic residues" evidence="5">
    <location>
        <begin position="121"/>
        <end position="143"/>
    </location>
</feature>
<evidence type="ECO:0000256" key="5">
    <source>
        <dbReference type="SAM" id="MobiDB-lite"/>
    </source>
</evidence>
<keyword evidence="4 6" id="KW-0472">Membrane</keyword>
<dbReference type="AlphaFoldDB" id="A0A6A6IN85"/>
<feature type="compositionally biased region" description="Polar residues" evidence="5">
    <location>
        <begin position="8"/>
        <end position="19"/>
    </location>
</feature>
<evidence type="ECO:0000256" key="2">
    <source>
        <dbReference type="ARBA" id="ARBA00022692"/>
    </source>
</evidence>
<protein>
    <recommendedName>
        <fullName evidence="9">Cora-domain-containing protein</fullName>
    </recommendedName>
</protein>
<dbReference type="InterPro" id="IPR002523">
    <property type="entry name" value="MgTranspt_CorA/ZnTranspt_ZntB"/>
</dbReference>
<reference evidence="7" key="1">
    <citation type="journal article" date="2020" name="Stud. Mycol.">
        <title>101 Dothideomycetes genomes: a test case for predicting lifestyles and emergence of pathogens.</title>
        <authorList>
            <person name="Haridas S."/>
            <person name="Albert R."/>
            <person name="Binder M."/>
            <person name="Bloem J."/>
            <person name="Labutti K."/>
            <person name="Salamov A."/>
            <person name="Andreopoulos B."/>
            <person name="Baker S."/>
            <person name="Barry K."/>
            <person name="Bills G."/>
            <person name="Bluhm B."/>
            <person name="Cannon C."/>
            <person name="Castanera R."/>
            <person name="Culley D."/>
            <person name="Daum C."/>
            <person name="Ezra D."/>
            <person name="Gonzalez J."/>
            <person name="Henrissat B."/>
            <person name="Kuo A."/>
            <person name="Liang C."/>
            <person name="Lipzen A."/>
            <person name="Lutzoni F."/>
            <person name="Magnuson J."/>
            <person name="Mondo S."/>
            <person name="Nolan M."/>
            <person name="Ohm R."/>
            <person name="Pangilinan J."/>
            <person name="Park H.-J."/>
            <person name="Ramirez L."/>
            <person name="Alfaro M."/>
            <person name="Sun H."/>
            <person name="Tritt A."/>
            <person name="Yoshinaga Y."/>
            <person name="Zwiers L.-H."/>
            <person name="Turgeon B."/>
            <person name="Goodwin S."/>
            <person name="Spatafora J."/>
            <person name="Crous P."/>
            <person name="Grigoriev I."/>
        </authorList>
    </citation>
    <scope>NUCLEOTIDE SEQUENCE</scope>
    <source>
        <strain evidence="7">CBS 122368</strain>
    </source>
</reference>
<feature type="transmembrane region" description="Helical" evidence="6">
    <location>
        <begin position="506"/>
        <end position="525"/>
    </location>
</feature>
<dbReference type="InterPro" id="IPR045863">
    <property type="entry name" value="CorA_TM1_TM2"/>
</dbReference>
<dbReference type="Pfam" id="PF01544">
    <property type="entry name" value="CorA"/>
    <property type="match status" value="1"/>
</dbReference>
<evidence type="ECO:0000256" key="3">
    <source>
        <dbReference type="ARBA" id="ARBA00022989"/>
    </source>
</evidence>
<dbReference type="Proteomes" id="UP000800094">
    <property type="component" value="Unassembled WGS sequence"/>
</dbReference>
<dbReference type="OrthoDB" id="3231000at2759"/>
<keyword evidence="8" id="KW-1185">Reference proteome</keyword>
<evidence type="ECO:0000256" key="6">
    <source>
        <dbReference type="SAM" id="Phobius"/>
    </source>
</evidence>
<dbReference type="Gene3D" id="1.20.58.340">
    <property type="entry name" value="Magnesium transport protein CorA, transmembrane region"/>
    <property type="match status" value="1"/>
</dbReference>
<evidence type="ECO:0000313" key="8">
    <source>
        <dbReference type="Proteomes" id="UP000800094"/>
    </source>
</evidence>
<keyword evidence="2 6" id="KW-0812">Transmembrane</keyword>
<accession>A0A6A6IN85</accession>
<dbReference type="SUPFAM" id="SSF144083">
    <property type="entry name" value="Magnesium transport protein CorA, transmembrane region"/>
    <property type="match status" value="1"/>
</dbReference>
<feature type="compositionally biased region" description="Polar residues" evidence="5">
    <location>
        <begin position="145"/>
        <end position="156"/>
    </location>
</feature>
<feature type="compositionally biased region" description="Basic residues" evidence="5">
    <location>
        <begin position="32"/>
        <end position="43"/>
    </location>
</feature>
<evidence type="ECO:0000256" key="1">
    <source>
        <dbReference type="ARBA" id="ARBA00004141"/>
    </source>
</evidence>
<comment type="subcellular location">
    <subcellularLocation>
        <location evidence="1">Membrane</location>
        <topology evidence="1">Multi-pass membrane protein</topology>
    </subcellularLocation>
</comment>
<feature type="region of interest" description="Disordered" evidence="5">
    <location>
        <begin position="1"/>
        <end position="46"/>
    </location>
</feature>
<organism evidence="7 8">
    <name type="scientific">Trematosphaeria pertusa</name>
    <dbReference type="NCBI Taxonomy" id="390896"/>
    <lineage>
        <taxon>Eukaryota</taxon>
        <taxon>Fungi</taxon>
        <taxon>Dikarya</taxon>
        <taxon>Ascomycota</taxon>
        <taxon>Pezizomycotina</taxon>
        <taxon>Dothideomycetes</taxon>
        <taxon>Pleosporomycetidae</taxon>
        <taxon>Pleosporales</taxon>
        <taxon>Massarineae</taxon>
        <taxon>Trematosphaeriaceae</taxon>
        <taxon>Trematosphaeria</taxon>
    </lineage>
</organism>
<sequence length="576" mass="65077">MAAVANSPHRTQSVPTCTLSPPPREHSPRSAPGRRKTNPRKKHLELLPPDYGTAVFRYSRLTTGAGQNHTALGAFLTSKENDDDWTVPIKIVNTLPEDGYVTLYPLTGQAQDGPIQEPDSGDDKSQEATKERRQGGLDFHRPQDFFNSESDPSDGSQSRILFLRGFMSAKWLNTIGAKYIVDPEYFCRHLDFRPADDNSNNFSIPALPSSSWHIIELPIMTIGTFRGTGTVNELRSQGETALTQHHHTISKLALSRLSVGESMIRDFHVFDESHFAIEQRISICMLHDAAHNFSLLVWLDSGRDFPKDQMLPWANRGSDTRLLPIIRHKHMVALKCHLLSDNNGVKQTQTASLLHKDYGRSLHLKSMANDAFYSLNEVFSFAASSEMQFLNLLEVKLDKYTGHDSDSLSDLKYAKHILYRHMQKLQQVLDSIHNTKHPKWPKANLDDGFRKVRVAADGLEQDFKHLLNRAEMLHRRCNEEITVLLSSVSISESKKGIEQAKRVSKLTFLAFIFVPLSFTTSFFGMNVKELGASSASIWWWIVFSFPVCALAVGLFFCDVSKYLKALGRCFRNLFVG</sequence>
<feature type="region of interest" description="Disordered" evidence="5">
    <location>
        <begin position="108"/>
        <end position="156"/>
    </location>
</feature>
<dbReference type="EMBL" id="ML987193">
    <property type="protein sequence ID" value="KAF2250943.1"/>
    <property type="molecule type" value="Genomic_DNA"/>
</dbReference>
<keyword evidence="3 6" id="KW-1133">Transmembrane helix</keyword>
<evidence type="ECO:0000256" key="4">
    <source>
        <dbReference type="ARBA" id="ARBA00023136"/>
    </source>
</evidence>
<evidence type="ECO:0008006" key="9">
    <source>
        <dbReference type="Google" id="ProtNLM"/>
    </source>
</evidence>
<dbReference type="GO" id="GO:0046873">
    <property type="term" value="F:metal ion transmembrane transporter activity"/>
    <property type="evidence" value="ECO:0007669"/>
    <property type="project" value="InterPro"/>
</dbReference>